<dbReference type="Pfam" id="PF13729">
    <property type="entry name" value="TraF_2"/>
    <property type="match status" value="1"/>
</dbReference>
<organism evidence="1">
    <name type="scientific">uncultured Helicobacter sp</name>
    <dbReference type="NCBI Taxonomy" id="175537"/>
    <lineage>
        <taxon>Bacteria</taxon>
        <taxon>Pseudomonadati</taxon>
        <taxon>Campylobacterota</taxon>
        <taxon>Epsilonproteobacteria</taxon>
        <taxon>Campylobacterales</taxon>
        <taxon>Helicobacteraceae</taxon>
        <taxon>Helicobacter</taxon>
        <taxon>environmental samples</taxon>
    </lineage>
</organism>
<reference evidence="1" key="1">
    <citation type="journal article" date="2020" name="J. ISSAAS">
        <title>Lactobacilli and other gastrointestinal microbiota of Peromyscus leucopus, reservoir host for agents of Lyme disease and other zoonoses in North America.</title>
        <authorList>
            <person name="Milovic A."/>
            <person name="Bassam K."/>
            <person name="Shao H."/>
            <person name="Chatzistamou I."/>
            <person name="Tufts D.M."/>
            <person name="Diuk-Wasser M."/>
            <person name="Barbour A.G."/>
        </authorList>
    </citation>
    <scope>NUCLEOTIDE SEQUENCE</scope>
    <source>
        <strain evidence="1">LL4</strain>
    </source>
</reference>
<evidence type="ECO:0000313" key="1">
    <source>
        <dbReference type="EMBL" id="QGT49928.1"/>
    </source>
</evidence>
<name>A0A650ELD1_9HELI</name>
<proteinExistence type="predicted"/>
<dbReference type="Gene3D" id="2.40.160.60">
    <property type="entry name" value="Outer membrane protein transport protein (OMPP1/FadL/TodX)"/>
    <property type="match status" value="1"/>
</dbReference>
<dbReference type="AlphaFoldDB" id="A0A650ELD1"/>
<gene>
    <name evidence="1" type="ORF">Helico4rc_0470</name>
</gene>
<protein>
    <recommendedName>
        <fullName evidence="2">Conjugal transfer protein TraF</fullName>
    </recommendedName>
</protein>
<dbReference type="EMBL" id="MN577567">
    <property type="protein sequence ID" value="QGT49928.1"/>
    <property type="molecule type" value="Genomic_DNA"/>
</dbReference>
<dbReference type="InterPro" id="IPR032811">
    <property type="entry name" value="Put_conjugal_transfer"/>
</dbReference>
<evidence type="ECO:0008006" key="2">
    <source>
        <dbReference type="Google" id="ProtNLM"/>
    </source>
</evidence>
<sequence length="611" mass="65302">MTKRKIEKITLLLGCALGLSYGLEFGSMGNTSAGMGGAGVAVKDSAWGLYYNPALLGADRRAKFGYSFGLTMKEQNLLQMLELDTENITNMQQSLNDQLTGVGGASVTIGGQKVDGAIGGMLNALFPTTQTPGTITAGDMQTLLQSLDSTASCTDFAGCASAIQNNPDLAAKFKDKLQSAATEGGSPLIGSIIGSIEAEKLGSIIDDFSQGKTSADEILTTAGKITIAKGTDSVIDKFLDDFKLVDGALKGNDMNLSSQNGFVFQIAGARKTRTIDDDKLGQITIKESVGGRGAVGFGLFASVYANASMRGTNPNQYNQLIFKVKEDPNNSANDVFYKVSINGGNINLETSTQTDFENSSYLATQAEYNLRAQTLSLVEIPIGYGHTFFTKAGDINFGFAVKFIQMLSYGYNQNIKFTEMGKDTAGNDQIHFSKPSIDMPSPTFPDDFDISQTAGLDMGLLYTPTFLKNLHIGLVAKNLNAPMIKLSKSGSGDFTLKPQFRMGASYTIKDFLTLAFDADLVPNDTLSFYSPKSQTIGGGAMANFKWIDLRVGVMQDIKSQAGEGLILTGGFNLFGFLDLAVQYGLGKTYTIQDTINLPNYLSVKLGGSFSF</sequence>
<accession>A0A650ELD1</accession>